<name>A0A6N8SJV8_9HYPH</name>
<evidence type="ECO:0000256" key="1">
    <source>
        <dbReference type="ARBA" id="ARBA00023002"/>
    </source>
</evidence>
<dbReference type="Proteomes" id="UP000435802">
    <property type="component" value="Unassembled WGS sequence"/>
</dbReference>
<dbReference type="Pfam" id="PF00106">
    <property type="entry name" value="adh_short"/>
    <property type="match status" value="1"/>
</dbReference>
<dbReference type="OrthoDB" id="109589at2"/>
<dbReference type="NCBIfam" id="NF004846">
    <property type="entry name" value="PRK06197.1"/>
    <property type="match status" value="1"/>
</dbReference>
<dbReference type="NCBIfam" id="NF004513">
    <property type="entry name" value="PRK05854.1"/>
    <property type="match status" value="1"/>
</dbReference>
<dbReference type="PANTHER" id="PTHR43157:SF31">
    <property type="entry name" value="PHOSPHATIDYLINOSITOL-GLYCAN BIOSYNTHESIS CLASS F PROTEIN"/>
    <property type="match status" value="1"/>
</dbReference>
<organism evidence="2 3">
    <name type="scientific">Shinella kummerowiae</name>
    <dbReference type="NCBI Taxonomy" id="417745"/>
    <lineage>
        <taxon>Bacteria</taxon>
        <taxon>Pseudomonadati</taxon>
        <taxon>Pseudomonadota</taxon>
        <taxon>Alphaproteobacteria</taxon>
        <taxon>Hyphomicrobiales</taxon>
        <taxon>Rhizobiaceae</taxon>
        <taxon>Shinella</taxon>
    </lineage>
</organism>
<gene>
    <name evidence="2" type="ORF">GR138_26450</name>
</gene>
<dbReference type="Gene3D" id="3.40.50.720">
    <property type="entry name" value="NAD(P)-binding Rossmann-like Domain"/>
    <property type="match status" value="1"/>
</dbReference>
<keyword evidence="3" id="KW-1185">Reference proteome</keyword>
<dbReference type="RefSeq" id="WP_160862241.1">
    <property type="nucleotide sequence ID" value="NZ_WUMK01000012.1"/>
</dbReference>
<dbReference type="InterPro" id="IPR036291">
    <property type="entry name" value="NAD(P)-bd_dom_sf"/>
</dbReference>
<sequence length="319" mass="34688">MATTDDAAGTKPWTLSDMPDQSGRFAVVTGANSGLGFLTVRELARKGAQVVMTARDAGRGERALARIRAELPDAAVELRRLDLADLDDVSAFADRLRADGRPIDLLINNAGVMMPPRGLTSQGHETQFGVNHLAHFALTLRLLPLLSASSNARVVTVSSELHRRGRIHFEDLKGERSYGRMAFYAQSKFANVLFALELDRRLKAVGLPILSLLAHPGYSDTNLQTNATSGVLRLFMSIGNRFLAQNAEQGVLNQLYAATAEGLRGGAFIGPDGFREMRGSPSLVHPLPAATDPDLAARFWRLSEDLTHLTFPSTAERMQ</sequence>
<dbReference type="SUPFAM" id="SSF51735">
    <property type="entry name" value="NAD(P)-binding Rossmann-fold domains"/>
    <property type="match status" value="1"/>
</dbReference>
<evidence type="ECO:0000313" key="3">
    <source>
        <dbReference type="Proteomes" id="UP000435802"/>
    </source>
</evidence>
<dbReference type="EMBL" id="WUMK01000012">
    <property type="protein sequence ID" value="MXN48743.1"/>
    <property type="molecule type" value="Genomic_DNA"/>
</dbReference>
<evidence type="ECO:0000313" key="2">
    <source>
        <dbReference type="EMBL" id="MXN48743.1"/>
    </source>
</evidence>
<proteinExistence type="predicted"/>
<dbReference type="InterPro" id="IPR002347">
    <property type="entry name" value="SDR_fam"/>
</dbReference>
<protein>
    <submittedName>
        <fullName evidence="2">SDR family NAD(P)-dependent oxidoreductase</fullName>
    </submittedName>
</protein>
<dbReference type="CDD" id="cd05327">
    <property type="entry name" value="retinol-DH_like_SDR_c_like"/>
    <property type="match status" value="1"/>
</dbReference>
<dbReference type="GO" id="GO:0016491">
    <property type="term" value="F:oxidoreductase activity"/>
    <property type="evidence" value="ECO:0007669"/>
    <property type="project" value="UniProtKB-KW"/>
</dbReference>
<accession>A0A6N8SJV8</accession>
<comment type="caution">
    <text evidence="2">The sequence shown here is derived from an EMBL/GenBank/DDBJ whole genome shotgun (WGS) entry which is preliminary data.</text>
</comment>
<dbReference type="AlphaFoldDB" id="A0A6N8SJV8"/>
<keyword evidence="1" id="KW-0560">Oxidoreductase</keyword>
<dbReference type="PANTHER" id="PTHR43157">
    <property type="entry name" value="PHOSPHATIDYLINOSITOL-GLYCAN BIOSYNTHESIS CLASS F PROTEIN-RELATED"/>
    <property type="match status" value="1"/>
</dbReference>
<reference evidence="2 3" key="1">
    <citation type="submission" date="2019-12" db="EMBL/GenBank/DDBJ databases">
        <title>Shinella kummerowiae sp. nov., a symbiotic bacterium isolated from root nodules of the herbal legume Kummerowia stipulacea.</title>
        <authorList>
            <person name="Gao J."/>
        </authorList>
    </citation>
    <scope>NUCLEOTIDE SEQUENCE [LARGE SCALE GENOMIC DNA]</scope>
    <source>
        <strain evidence="2 3">CCBAU 25048</strain>
    </source>
</reference>
<dbReference type="PRINTS" id="PR00081">
    <property type="entry name" value="GDHRDH"/>
</dbReference>